<dbReference type="InterPro" id="IPR036264">
    <property type="entry name" value="Bact_exopeptidase_dim_dom"/>
</dbReference>
<keyword evidence="6" id="KW-0378">Hydrolase</keyword>
<dbReference type="PANTHER" id="PTHR45892:SF1">
    <property type="entry name" value="AMINOACYLASE-1"/>
    <property type="match status" value="1"/>
</dbReference>
<feature type="active site" description="Proton acceptor" evidence="9">
    <location>
        <position position="149"/>
    </location>
</feature>
<evidence type="ECO:0000256" key="2">
    <source>
        <dbReference type="ARBA" id="ARBA00006247"/>
    </source>
</evidence>
<dbReference type="Ensembl" id="ENSCINT00000016718.3">
    <property type="protein sequence ID" value="ENSCINP00000016718.3"/>
    <property type="gene ID" value="ENSCING00000017300.2"/>
</dbReference>
<dbReference type="FunFam" id="3.40.630.10:FF:000019">
    <property type="entry name" value="Aminoacylase 1"/>
    <property type="match status" value="1"/>
</dbReference>
<evidence type="ECO:0000256" key="9">
    <source>
        <dbReference type="PIRSR" id="PIRSR036696-1"/>
    </source>
</evidence>
<dbReference type="OMA" id="GTDAKQF"/>
<evidence type="ECO:0000313" key="12">
    <source>
        <dbReference type="Ensembl" id="ENSCINP00000016718.3"/>
    </source>
</evidence>
<dbReference type="PIRSF" id="PIRSF036696">
    <property type="entry name" value="ACY-1"/>
    <property type="match status" value="1"/>
</dbReference>
<keyword evidence="4" id="KW-0963">Cytoplasm</keyword>
<feature type="binding site" evidence="10">
    <location>
        <position position="115"/>
    </location>
    <ligand>
        <name>Zn(2+)</name>
        <dbReference type="ChEBI" id="CHEBI:29105"/>
        <label>2</label>
    </ligand>
</feature>
<dbReference type="EC" id="3.5.1.14" evidence="3"/>
<dbReference type="PANTHER" id="PTHR45892">
    <property type="entry name" value="AMINOACYLASE-1"/>
    <property type="match status" value="1"/>
</dbReference>
<reference evidence="12" key="3">
    <citation type="submission" date="2025-09" db="UniProtKB">
        <authorList>
            <consortium name="Ensembl"/>
        </authorList>
    </citation>
    <scope>IDENTIFICATION</scope>
</reference>
<dbReference type="Proteomes" id="UP000008144">
    <property type="component" value="Unassembled WGS sequence"/>
</dbReference>
<dbReference type="Pfam" id="PF01546">
    <property type="entry name" value="Peptidase_M20"/>
    <property type="match status" value="1"/>
</dbReference>
<evidence type="ECO:0000256" key="1">
    <source>
        <dbReference type="ARBA" id="ARBA00004496"/>
    </source>
</evidence>
<comment type="subcellular location">
    <subcellularLocation>
        <location evidence="1">Cytoplasm</location>
    </subcellularLocation>
</comment>
<evidence type="ECO:0000259" key="11">
    <source>
        <dbReference type="Pfam" id="PF07687"/>
    </source>
</evidence>
<dbReference type="GO" id="GO:0046872">
    <property type="term" value="F:metal ion binding"/>
    <property type="evidence" value="ECO:0007669"/>
    <property type="project" value="UniProtKB-KW"/>
</dbReference>
<dbReference type="InterPro" id="IPR001261">
    <property type="entry name" value="ArgE/DapE_CS"/>
</dbReference>
<dbReference type="GO" id="GO:0004046">
    <property type="term" value="F:aminoacylase activity"/>
    <property type="evidence" value="ECO:0000318"/>
    <property type="project" value="GO_Central"/>
</dbReference>
<evidence type="ECO:0000256" key="10">
    <source>
        <dbReference type="PIRSR" id="PIRSR036696-2"/>
    </source>
</evidence>
<evidence type="ECO:0000256" key="6">
    <source>
        <dbReference type="ARBA" id="ARBA00022801"/>
    </source>
</evidence>
<dbReference type="PROSITE" id="PS00758">
    <property type="entry name" value="ARGE_DAPE_CPG2_1"/>
    <property type="match status" value="1"/>
</dbReference>
<dbReference type="GO" id="GO:0006520">
    <property type="term" value="P:amino acid metabolic process"/>
    <property type="evidence" value="ECO:0007669"/>
    <property type="project" value="InterPro"/>
</dbReference>
<evidence type="ECO:0000256" key="7">
    <source>
        <dbReference type="ARBA" id="ARBA00022833"/>
    </source>
</evidence>
<reference evidence="13" key="1">
    <citation type="journal article" date="2002" name="Science">
        <title>The draft genome of Ciona intestinalis: insights into chordate and vertebrate origins.</title>
        <authorList>
            <person name="Dehal P."/>
            <person name="Satou Y."/>
            <person name="Campbell R.K."/>
            <person name="Chapman J."/>
            <person name="Degnan B."/>
            <person name="De Tomaso A."/>
            <person name="Davidson B."/>
            <person name="Di Gregorio A."/>
            <person name="Gelpke M."/>
            <person name="Goodstein D.M."/>
            <person name="Harafuji N."/>
            <person name="Hastings K.E."/>
            <person name="Ho I."/>
            <person name="Hotta K."/>
            <person name="Huang W."/>
            <person name="Kawashima T."/>
            <person name="Lemaire P."/>
            <person name="Martinez D."/>
            <person name="Meinertzhagen I.A."/>
            <person name="Necula S."/>
            <person name="Nonaka M."/>
            <person name="Putnam N."/>
            <person name="Rash S."/>
            <person name="Saiga H."/>
            <person name="Satake M."/>
            <person name="Terry A."/>
            <person name="Yamada L."/>
            <person name="Wang H.G."/>
            <person name="Awazu S."/>
            <person name="Azumi K."/>
            <person name="Boore J."/>
            <person name="Branno M."/>
            <person name="Chin-Bow S."/>
            <person name="DeSantis R."/>
            <person name="Doyle S."/>
            <person name="Francino P."/>
            <person name="Keys D.N."/>
            <person name="Haga S."/>
            <person name="Hayashi H."/>
            <person name="Hino K."/>
            <person name="Imai K.S."/>
            <person name="Inaba K."/>
            <person name="Kano S."/>
            <person name="Kobayashi K."/>
            <person name="Kobayashi M."/>
            <person name="Lee B.I."/>
            <person name="Makabe K.W."/>
            <person name="Manohar C."/>
            <person name="Matassi G."/>
            <person name="Medina M."/>
            <person name="Mochizuki Y."/>
            <person name="Mount S."/>
            <person name="Morishita T."/>
            <person name="Miura S."/>
            <person name="Nakayama A."/>
            <person name="Nishizaka S."/>
            <person name="Nomoto H."/>
            <person name="Ohta F."/>
            <person name="Oishi K."/>
            <person name="Rigoutsos I."/>
            <person name="Sano M."/>
            <person name="Sasaki A."/>
            <person name="Sasakura Y."/>
            <person name="Shoguchi E."/>
            <person name="Shin-i T."/>
            <person name="Spagnuolo A."/>
            <person name="Stainier D."/>
            <person name="Suzuki M.M."/>
            <person name="Tassy O."/>
            <person name="Takatori N."/>
            <person name="Tokuoka M."/>
            <person name="Yagi K."/>
            <person name="Yoshizaki F."/>
            <person name="Wada S."/>
            <person name="Zhang C."/>
            <person name="Hyatt P.D."/>
            <person name="Larimer F."/>
            <person name="Detter C."/>
            <person name="Doggett N."/>
            <person name="Glavina T."/>
            <person name="Hawkins T."/>
            <person name="Richardson P."/>
            <person name="Lucas S."/>
            <person name="Kohara Y."/>
            <person name="Levine M."/>
            <person name="Satoh N."/>
            <person name="Rokhsar D.S."/>
        </authorList>
    </citation>
    <scope>NUCLEOTIDE SEQUENCE [LARGE SCALE GENOMIC DNA]</scope>
</reference>
<feature type="binding site" evidence="10">
    <location>
        <position position="177"/>
    </location>
    <ligand>
        <name>Zn(2+)</name>
        <dbReference type="ChEBI" id="CHEBI:29105"/>
        <label>1</label>
    </ligand>
</feature>
<proteinExistence type="inferred from homology"/>
<organism evidence="12 13">
    <name type="scientific">Ciona intestinalis</name>
    <name type="common">Transparent sea squirt</name>
    <name type="synonym">Ascidia intestinalis</name>
    <dbReference type="NCBI Taxonomy" id="7719"/>
    <lineage>
        <taxon>Eukaryota</taxon>
        <taxon>Metazoa</taxon>
        <taxon>Chordata</taxon>
        <taxon>Tunicata</taxon>
        <taxon>Ascidiacea</taxon>
        <taxon>Phlebobranchia</taxon>
        <taxon>Cionidae</taxon>
        <taxon>Ciona</taxon>
    </lineage>
</organism>
<dbReference type="SUPFAM" id="SSF53187">
    <property type="entry name" value="Zn-dependent exopeptidases"/>
    <property type="match status" value="1"/>
</dbReference>
<dbReference type="GO" id="GO:0005737">
    <property type="term" value="C:cytoplasm"/>
    <property type="evidence" value="ECO:0007669"/>
    <property type="project" value="UniProtKB-SubCell"/>
</dbReference>
<evidence type="ECO:0000256" key="5">
    <source>
        <dbReference type="ARBA" id="ARBA00022723"/>
    </source>
</evidence>
<keyword evidence="13" id="KW-1185">Reference proteome</keyword>
<dbReference type="InterPro" id="IPR011650">
    <property type="entry name" value="Peptidase_M20_dimer"/>
</dbReference>
<dbReference type="InterPro" id="IPR002933">
    <property type="entry name" value="Peptidase_M20"/>
</dbReference>
<dbReference type="HOGENOM" id="CLU_021802_5_1_1"/>
<keyword evidence="5 10" id="KW-0479">Metal-binding</keyword>
<dbReference type="Pfam" id="PF07687">
    <property type="entry name" value="M20_dimer"/>
    <property type="match status" value="1"/>
</dbReference>
<dbReference type="GeneTree" id="ENSGT00940000155631"/>
<evidence type="ECO:0000313" key="13">
    <source>
        <dbReference type="Proteomes" id="UP000008144"/>
    </source>
</evidence>
<feature type="active site" evidence="9">
    <location>
        <position position="84"/>
    </location>
</feature>
<dbReference type="AlphaFoldDB" id="F6PNS0"/>
<evidence type="ECO:0000256" key="4">
    <source>
        <dbReference type="ARBA" id="ARBA00022490"/>
    </source>
</evidence>
<comment type="similarity">
    <text evidence="2">Belongs to the peptidase M20A family.</text>
</comment>
<dbReference type="InterPro" id="IPR010159">
    <property type="entry name" value="N-acyl_aa_amidohydrolase"/>
</dbReference>
<dbReference type="STRING" id="7719.ENSCINP00000016718"/>
<evidence type="ECO:0000256" key="3">
    <source>
        <dbReference type="ARBA" id="ARBA00011913"/>
    </source>
</evidence>
<protein>
    <recommendedName>
        <fullName evidence="3">N-acyl-aliphatic-L-amino acid amidohydrolase</fullName>
        <ecNumber evidence="3">3.5.1.14</ecNumber>
    </recommendedName>
    <alternativeName>
        <fullName evidence="8">N-acyl-L-amino-acid amidohydrolase</fullName>
    </alternativeName>
</protein>
<feature type="binding site" evidence="10">
    <location>
        <position position="115"/>
    </location>
    <ligand>
        <name>Zn(2+)</name>
        <dbReference type="ChEBI" id="CHEBI:29105"/>
        <label>1</label>
    </ligand>
</feature>
<dbReference type="InParanoid" id="F6PNS0"/>
<feature type="binding site" evidence="10">
    <location>
        <position position="150"/>
    </location>
    <ligand>
        <name>Zn(2+)</name>
        <dbReference type="ChEBI" id="CHEBI:29105"/>
        <label>2</label>
    </ligand>
</feature>
<sequence length="277" mass="31251">MLQNKTMPADILAVQKFREYIRIKTVHPNPDYKSAIAFLDNYGNELGLKNQHIKIYDENHTVVILTWKGKNSDLPSVLLNSHTDVVPVYQEHWKHDAFAAIKDDNGNIYGRGTQDMKCVGIQYLEAIRELKKQGVQLKRDVHLSFVPDEEIGGGNGMCLLLKTEEFKSLNVGVALDEGLACDDDCYRAYCGERSPWWLRVVCKGNPGHGSRFIENTAAEKLNFMITKFLQFRSEQKSQLDENHSCMQLGDVTTVNLTQLQGGIAMNIVPAELSATFD</sequence>
<dbReference type="SUPFAM" id="SSF55031">
    <property type="entry name" value="Bacterial exopeptidase dimerisation domain"/>
    <property type="match status" value="1"/>
</dbReference>
<name>F6PNS0_CIOIN</name>
<dbReference type="NCBIfam" id="TIGR01880">
    <property type="entry name" value="Ac-peptdase-euk"/>
    <property type="match status" value="1"/>
</dbReference>
<keyword evidence="7 10" id="KW-0862">Zinc</keyword>
<dbReference type="Gene3D" id="3.30.70.360">
    <property type="match status" value="1"/>
</dbReference>
<comment type="cofactor">
    <cofactor evidence="10">
        <name>Zn(2+)</name>
        <dbReference type="ChEBI" id="CHEBI:29105"/>
    </cofactor>
    <text evidence="10">Binds 2 Zn(2+) ions per subunit.</text>
</comment>
<dbReference type="PROSITE" id="PS00759">
    <property type="entry name" value="ARGE_DAPE_CPG2_2"/>
    <property type="match status" value="1"/>
</dbReference>
<accession>F6PNS0</accession>
<feature type="binding site" evidence="10">
    <location>
        <position position="82"/>
    </location>
    <ligand>
        <name>Zn(2+)</name>
        <dbReference type="ChEBI" id="CHEBI:29105"/>
        <label>1</label>
    </ligand>
</feature>
<reference evidence="12" key="2">
    <citation type="submission" date="2025-08" db="UniProtKB">
        <authorList>
            <consortium name="Ensembl"/>
        </authorList>
    </citation>
    <scope>IDENTIFICATION</scope>
</reference>
<dbReference type="Gene3D" id="3.40.630.10">
    <property type="entry name" value="Zn peptidases"/>
    <property type="match status" value="1"/>
</dbReference>
<dbReference type="InterPro" id="IPR052083">
    <property type="entry name" value="Aminoacylase-1_M20A"/>
</dbReference>
<evidence type="ECO:0000256" key="8">
    <source>
        <dbReference type="ARBA" id="ARBA00029656"/>
    </source>
</evidence>
<feature type="domain" description="Peptidase M20 dimerisation" evidence="11">
    <location>
        <begin position="191"/>
        <end position="277"/>
    </location>
</feature>